<evidence type="ECO:0000256" key="1">
    <source>
        <dbReference type="SAM" id="MobiDB-lite"/>
    </source>
</evidence>
<gene>
    <name evidence="3" type="ORF">TL16_g03309</name>
</gene>
<dbReference type="EMBL" id="BLQM01000086">
    <property type="protein sequence ID" value="GMH61679.1"/>
    <property type="molecule type" value="Genomic_DNA"/>
</dbReference>
<organism evidence="3 4">
    <name type="scientific">Triparma laevis f. inornata</name>
    <dbReference type="NCBI Taxonomy" id="1714386"/>
    <lineage>
        <taxon>Eukaryota</taxon>
        <taxon>Sar</taxon>
        <taxon>Stramenopiles</taxon>
        <taxon>Ochrophyta</taxon>
        <taxon>Bolidophyceae</taxon>
        <taxon>Parmales</taxon>
        <taxon>Triparmaceae</taxon>
        <taxon>Triparma</taxon>
    </lineage>
</organism>
<feature type="region of interest" description="Disordered" evidence="1">
    <location>
        <begin position="1"/>
        <end position="37"/>
    </location>
</feature>
<dbReference type="Proteomes" id="UP001162640">
    <property type="component" value="Unassembled WGS sequence"/>
</dbReference>
<comment type="caution">
    <text evidence="3">The sequence shown here is derived from an EMBL/GenBank/DDBJ whole genome shotgun (WGS) entry which is preliminary data.</text>
</comment>
<evidence type="ECO:0000313" key="4">
    <source>
        <dbReference type="Proteomes" id="UP001162640"/>
    </source>
</evidence>
<keyword evidence="2" id="KW-0812">Transmembrane</keyword>
<proteinExistence type="predicted"/>
<dbReference type="AlphaFoldDB" id="A0A9W6ZWF4"/>
<keyword evidence="2" id="KW-0472">Membrane</keyword>
<feature type="transmembrane region" description="Helical" evidence="2">
    <location>
        <begin position="47"/>
        <end position="68"/>
    </location>
</feature>
<keyword evidence="2" id="KW-1133">Transmembrane helix</keyword>
<evidence type="ECO:0000313" key="3">
    <source>
        <dbReference type="EMBL" id="GMH61679.1"/>
    </source>
</evidence>
<feature type="compositionally biased region" description="Polar residues" evidence="1">
    <location>
        <begin position="16"/>
        <end position="36"/>
    </location>
</feature>
<accession>A0A9W6ZWF4</accession>
<protein>
    <submittedName>
        <fullName evidence="3">Uncharacterized protein</fullName>
    </submittedName>
</protein>
<reference evidence="4" key="1">
    <citation type="journal article" date="2023" name="Commun. Biol.">
        <title>Genome analysis of Parmales, the sister group of diatoms, reveals the evolutionary specialization of diatoms from phago-mixotrophs to photoautotrophs.</title>
        <authorList>
            <person name="Ban H."/>
            <person name="Sato S."/>
            <person name="Yoshikawa S."/>
            <person name="Yamada K."/>
            <person name="Nakamura Y."/>
            <person name="Ichinomiya M."/>
            <person name="Sato N."/>
            <person name="Blanc-Mathieu R."/>
            <person name="Endo H."/>
            <person name="Kuwata A."/>
            <person name="Ogata H."/>
        </authorList>
    </citation>
    <scope>NUCLEOTIDE SEQUENCE [LARGE SCALE GENOMIC DNA]</scope>
</reference>
<sequence>MNVEIEMQEEHPNRRLNPSDSYGRDSFSSQSTSMQGEESFLPKGNKLFGCMFIFFLFSGGFIGSFFALDALEEPEPNSFNAQLGVYPGACVDDESGCNKLAGLITVSKPELCETPCKTQTLKLQANGLKKNLNISRISIHDGISCTSASDIGSEWFIQGQTKIYNTSAAEGDWQGVLAVLKIDDTFAEDKIKFHHLYAAPLYRDNGRLPSVMVKSDYTCTPSSGEFGHDIEVIPPTMYDLNITGSLTFSTRTGGGFTASYAFDSTTSPKVITMTKVRILEATNCDNPRKDDPALLELTIPSYSAFEAEGTHTFNPSDSPQLPELRGHAAVVVNSDGLVSSCGLIAKSPYIGMNLTKTEGSDIVELDLGYTMDNLRSRACIVSKSDSTILGCGLIADSPYKHESFNFEDSEIKDETGSYKRVSTEVEIETGHDFYTFEGKIGILEDADGGRIGCGVLNSAS</sequence>
<evidence type="ECO:0000256" key="2">
    <source>
        <dbReference type="SAM" id="Phobius"/>
    </source>
</evidence>
<name>A0A9W6ZWF4_9STRA</name>